<dbReference type="SUPFAM" id="SSF158457">
    <property type="entry name" value="Orange domain-like"/>
    <property type="match status" value="1"/>
</dbReference>
<dbReference type="AlphaFoldDB" id="A0A8C2TDE0"/>
<keyword evidence="5" id="KW-0539">Nucleus</keyword>
<evidence type="ECO:0000259" key="7">
    <source>
        <dbReference type="PROSITE" id="PS50888"/>
    </source>
</evidence>
<dbReference type="Pfam" id="PF07527">
    <property type="entry name" value="Hairy_orange"/>
    <property type="match status" value="1"/>
</dbReference>
<dbReference type="SMART" id="SM00353">
    <property type="entry name" value="HLH"/>
    <property type="match status" value="1"/>
</dbReference>
<dbReference type="PROSITE" id="PS50888">
    <property type="entry name" value="BHLH"/>
    <property type="match status" value="1"/>
</dbReference>
<proteinExistence type="predicted"/>
<dbReference type="FunFam" id="4.10.280.10:FF:000079">
    <property type="entry name" value="CLUMA_CG001539, isoform A"/>
    <property type="match status" value="1"/>
</dbReference>
<evidence type="ECO:0000313" key="9">
    <source>
        <dbReference type="Ensembl" id="ENSCJPP00005010520.1"/>
    </source>
</evidence>
<dbReference type="InterPro" id="IPR036638">
    <property type="entry name" value="HLH_DNA-bd_sf"/>
</dbReference>
<sequence length="630" mass="67252">WQRPPPAPSRERRTILCGSRGPRGGQGQCGRSPRAVPAAHRFLPRGSRPYLFWFGLVDIFAQIPSKGPLWGTRPESPGAASALPAAAPLRLRPNDRTTPADGTAGVGRATLQRQPREEPAPGVPPIPLPARRETGLPLPSPPAPRRPRRTEPPAPERCTSRPRPSGAPRGHRVKRSRPPAPRYRPPRRPFSPLPAPSRPPPLPPVLPGPAGRRRGTVRGSPPRPLPRPGASLPLLPDPGTFGRDFFPSPGWAAPALPPSLLSSRRGGPGRGRAGALEAVPRRGKEPQRGLAVLAVRCVLCRTGDPVRIYFSLPHAGCGLSHDEATLRGNYLRQRHGRDHRCGQREQLLRIIEKRRRDRINNSLSELRRLVPTAFEKQGSAKLEKAEILQMTVDHLKMLQATGGKGYFDAHSLAMDFMSIGFRECLTEVARYLTSVEGLDTSDPLRVRLVSHLSTCASQREAAAMTSSMAHHHHPLHPHHWAAAFHHLPAALLQPNGLHTPEAAPCRLSSEVPPHGSALLTATFAHTDAALRVPAAGSVAPCVPPLSTSLLSLSATVHAAAAAATAAAQSFPLSFTSTFPMLPPSAAAAAVAAATAITPPLAVSASSNPQQAGNGASGKPYRPWGTEVGAF</sequence>
<gene>
    <name evidence="9" type="primary">HEY2</name>
</gene>
<feature type="region of interest" description="Disordered" evidence="6">
    <location>
        <begin position="1"/>
        <end position="34"/>
    </location>
</feature>
<comment type="subcellular location">
    <subcellularLocation>
        <location evidence="1">Nucleus</location>
    </subcellularLocation>
</comment>
<keyword evidence="10" id="KW-1185">Reference proteome</keyword>
<reference evidence="9" key="1">
    <citation type="submission" date="2015-11" db="EMBL/GenBank/DDBJ databases">
        <authorList>
            <consortium name="International Coturnix japonica Genome Analysis Consortium"/>
            <person name="Warren W."/>
            <person name="Burt D.W."/>
            <person name="Antin P.B."/>
            <person name="Lanford R."/>
            <person name="Gros J."/>
            <person name="Wilson R.K."/>
        </authorList>
    </citation>
    <scope>NUCLEOTIDE SEQUENCE [LARGE SCALE GENOMIC DNA]</scope>
</reference>
<feature type="domain" description="Orange" evidence="8">
    <location>
        <begin position="420"/>
        <end position="452"/>
    </location>
</feature>
<evidence type="ECO:0000256" key="5">
    <source>
        <dbReference type="ARBA" id="ARBA00023242"/>
    </source>
</evidence>
<feature type="compositionally biased region" description="Low complexity" evidence="6">
    <location>
        <begin position="247"/>
        <end position="265"/>
    </location>
</feature>
<dbReference type="Proteomes" id="UP000694412">
    <property type="component" value="Chromosome 3"/>
</dbReference>
<dbReference type="SMART" id="SM00511">
    <property type="entry name" value="ORANGE"/>
    <property type="match status" value="1"/>
</dbReference>
<dbReference type="PANTHER" id="PTHR10985">
    <property type="entry name" value="BASIC HELIX-LOOP-HELIX TRANSCRIPTION FACTOR, HES-RELATED"/>
    <property type="match status" value="1"/>
</dbReference>
<dbReference type="GO" id="GO:0005634">
    <property type="term" value="C:nucleus"/>
    <property type="evidence" value="ECO:0007669"/>
    <property type="project" value="UniProtKB-SubCell"/>
</dbReference>
<dbReference type="SUPFAM" id="SSF47459">
    <property type="entry name" value="HLH, helix-loop-helix DNA-binding domain"/>
    <property type="match status" value="1"/>
</dbReference>
<dbReference type="Pfam" id="PF00010">
    <property type="entry name" value="HLH"/>
    <property type="match status" value="1"/>
</dbReference>
<evidence type="ECO:0000259" key="8">
    <source>
        <dbReference type="PROSITE" id="PS51054"/>
    </source>
</evidence>
<dbReference type="Ensembl" id="ENSCJPT00005015544.1">
    <property type="protein sequence ID" value="ENSCJPP00005010520.1"/>
    <property type="gene ID" value="ENSCJPG00005009151.1"/>
</dbReference>
<dbReference type="InterPro" id="IPR003650">
    <property type="entry name" value="Orange_dom"/>
</dbReference>
<keyword evidence="2" id="KW-0678">Repressor</keyword>
<feature type="compositionally biased region" description="Pro residues" evidence="6">
    <location>
        <begin position="178"/>
        <end position="207"/>
    </location>
</feature>
<keyword evidence="4" id="KW-0804">Transcription</keyword>
<feature type="domain" description="BHLH" evidence="7">
    <location>
        <begin position="343"/>
        <end position="398"/>
    </location>
</feature>
<evidence type="ECO:0000256" key="2">
    <source>
        <dbReference type="ARBA" id="ARBA00022491"/>
    </source>
</evidence>
<accession>A0A8C2TDE0</accession>
<reference evidence="9" key="3">
    <citation type="submission" date="2025-09" db="UniProtKB">
        <authorList>
            <consortium name="Ensembl"/>
        </authorList>
    </citation>
    <scope>IDENTIFICATION</scope>
</reference>
<name>A0A8C2TDE0_COTJA</name>
<evidence type="ECO:0000256" key="1">
    <source>
        <dbReference type="ARBA" id="ARBA00004123"/>
    </source>
</evidence>
<dbReference type="InterPro" id="IPR011598">
    <property type="entry name" value="bHLH_dom"/>
</dbReference>
<evidence type="ECO:0000256" key="6">
    <source>
        <dbReference type="SAM" id="MobiDB-lite"/>
    </source>
</evidence>
<feature type="compositionally biased region" description="Low complexity" evidence="6">
    <location>
        <begin position="79"/>
        <end position="91"/>
    </location>
</feature>
<feature type="region of interest" description="Disordered" evidence="6">
    <location>
        <begin position="71"/>
        <end position="281"/>
    </location>
</feature>
<dbReference type="PROSITE" id="PS51054">
    <property type="entry name" value="ORANGE"/>
    <property type="match status" value="1"/>
</dbReference>
<dbReference type="GeneTree" id="ENSGT00940000160636"/>
<dbReference type="GO" id="GO:0046983">
    <property type="term" value="F:protein dimerization activity"/>
    <property type="evidence" value="ECO:0007669"/>
    <property type="project" value="InterPro"/>
</dbReference>
<dbReference type="Gene3D" id="6.10.250.980">
    <property type="match status" value="1"/>
</dbReference>
<evidence type="ECO:0000313" key="10">
    <source>
        <dbReference type="Proteomes" id="UP000694412"/>
    </source>
</evidence>
<dbReference type="Gene3D" id="4.10.280.10">
    <property type="entry name" value="Helix-loop-helix DNA-binding domain"/>
    <property type="match status" value="1"/>
</dbReference>
<reference evidence="9" key="2">
    <citation type="submission" date="2025-08" db="UniProtKB">
        <authorList>
            <consortium name="Ensembl"/>
        </authorList>
    </citation>
    <scope>IDENTIFICATION</scope>
</reference>
<dbReference type="GO" id="GO:0006355">
    <property type="term" value="P:regulation of DNA-templated transcription"/>
    <property type="evidence" value="ECO:0007669"/>
    <property type="project" value="InterPro"/>
</dbReference>
<evidence type="ECO:0000256" key="4">
    <source>
        <dbReference type="ARBA" id="ARBA00023163"/>
    </source>
</evidence>
<organism evidence="9 10">
    <name type="scientific">Coturnix japonica</name>
    <name type="common">Japanese quail</name>
    <name type="synonym">Coturnix coturnix japonica</name>
    <dbReference type="NCBI Taxonomy" id="93934"/>
    <lineage>
        <taxon>Eukaryota</taxon>
        <taxon>Metazoa</taxon>
        <taxon>Chordata</taxon>
        <taxon>Craniata</taxon>
        <taxon>Vertebrata</taxon>
        <taxon>Euteleostomi</taxon>
        <taxon>Archelosauria</taxon>
        <taxon>Archosauria</taxon>
        <taxon>Dinosauria</taxon>
        <taxon>Saurischia</taxon>
        <taxon>Theropoda</taxon>
        <taxon>Coelurosauria</taxon>
        <taxon>Aves</taxon>
        <taxon>Neognathae</taxon>
        <taxon>Galloanserae</taxon>
        <taxon>Galliformes</taxon>
        <taxon>Phasianidae</taxon>
        <taxon>Perdicinae</taxon>
        <taxon>Coturnix</taxon>
    </lineage>
</organism>
<keyword evidence="3" id="KW-0805">Transcription regulation</keyword>
<dbReference type="InterPro" id="IPR050370">
    <property type="entry name" value="HES_HEY"/>
</dbReference>
<protein>
    <submittedName>
        <fullName evidence="9">Hes related family bHLH transcription factor with YRPW motif 2</fullName>
    </submittedName>
</protein>
<evidence type="ECO:0000256" key="3">
    <source>
        <dbReference type="ARBA" id="ARBA00023015"/>
    </source>
</evidence>
<dbReference type="GO" id="GO:0003677">
    <property type="term" value="F:DNA binding"/>
    <property type="evidence" value="ECO:0007669"/>
    <property type="project" value="InterPro"/>
</dbReference>